<evidence type="ECO:0000256" key="5">
    <source>
        <dbReference type="ARBA" id="ARBA00023015"/>
    </source>
</evidence>
<evidence type="ECO:0000256" key="9">
    <source>
        <dbReference type="SAM" id="MobiDB-lite"/>
    </source>
</evidence>
<dbReference type="Pfam" id="PF16179">
    <property type="entry name" value="RHD_dimer"/>
    <property type="match status" value="1"/>
</dbReference>
<dbReference type="InterPro" id="IPR014756">
    <property type="entry name" value="Ig_E-set"/>
</dbReference>
<evidence type="ECO:0000256" key="2">
    <source>
        <dbReference type="ARBA" id="ARBA00004496"/>
    </source>
</evidence>
<evidence type="ECO:0000256" key="6">
    <source>
        <dbReference type="ARBA" id="ARBA00023125"/>
    </source>
</evidence>
<name>A0A3B5KRJ7_9TELE</name>
<proteinExistence type="predicted"/>
<dbReference type="InterPro" id="IPR008366">
    <property type="entry name" value="NFAT"/>
</dbReference>
<dbReference type="GO" id="GO:0033173">
    <property type="term" value="P:calcineurin-NFAT signaling cascade"/>
    <property type="evidence" value="ECO:0007669"/>
    <property type="project" value="TreeGrafter"/>
</dbReference>
<dbReference type="GO" id="GO:0000978">
    <property type="term" value="F:RNA polymerase II cis-regulatory region sequence-specific DNA binding"/>
    <property type="evidence" value="ECO:0007669"/>
    <property type="project" value="TreeGrafter"/>
</dbReference>
<keyword evidence="13" id="KW-1185">Reference proteome</keyword>
<keyword evidence="3" id="KW-0963">Cytoplasm</keyword>
<comment type="subcellular location">
    <subcellularLocation>
        <location evidence="2">Cytoplasm</location>
    </subcellularLocation>
    <subcellularLocation>
        <location evidence="1">Nucleus</location>
    </subcellularLocation>
</comment>
<dbReference type="STRING" id="32473.ENSXCOP00000001107"/>
<dbReference type="SUPFAM" id="SSF81296">
    <property type="entry name" value="E set domains"/>
    <property type="match status" value="1"/>
</dbReference>
<sequence>LKNKLLITIHLLVFIGTADDRYLRPHSFYQVHRVTGKTVNTVCQEKIMSGTKVLEIPLLPGSNMSASIDCAGILKLRNADIELKKGETDIGRKNTRVRVVFRVAVPQQDGQMLWLQTDSIPVECSQRSGQELPQVESFSPTSCFVDGGEELLITGTNMSAQSRVVFVEKGPDGRPQWEVDARVLSDKSNESRITVEIPPYVKRTASPVQVQFYVSNGKRRRSLMQSFTYLPGIRGPHQAAPAVKQELWGSEYIFCPEPSLSPSHDAVLRPDVAYDPYNLPLHGLPSQNSSHLHHPPAITRSLEASLLLPQMSSAPCQIMTPLPNQGLTSVQIGTIDAQAPSPPIQTLNLSHHTSAGGPPRKQSESSKSTLKSSLDAHKDFLLHNPGEVLSVKKEPEEQPILGSLGFQEITLDDGKKQIKALATSRIFIITLCKSLHDQIFTSLTLYNSFSSI</sequence>
<dbReference type="GO" id="GO:0005634">
    <property type="term" value="C:nucleus"/>
    <property type="evidence" value="ECO:0007669"/>
    <property type="project" value="UniProtKB-SubCell"/>
</dbReference>
<feature type="compositionally biased region" description="Polar residues" evidence="9">
    <location>
        <begin position="344"/>
        <end position="353"/>
    </location>
</feature>
<dbReference type="GO" id="GO:0005667">
    <property type="term" value="C:transcription regulator complex"/>
    <property type="evidence" value="ECO:0007669"/>
    <property type="project" value="TreeGrafter"/>
</dbReference>
<dbReference type="SUPFAM" id="SSF49417">
    <property type="entry name" value="p53-like transcription factors"/>
    <property type="match status" value="1"/>
</dbReference>
<dbReference type="PRINTS" id="PR01789">
    <property type="entry name" value="NUCFACTORATC"/>
</dbReference>
<dbReference type="GeneTree" id="ENSGT00940000156131"/>
<dbReference type="FunFam" id="2.60.40.10:FF:000040">
    <property type="entry name" value="Nuclear factor of activated T-cells, cytoplasmic, calcineurin-dependent 2"/>
    <property type="match status" value="1"/>
</dbReference>
<keyword evidence="7" id="KW-0804">Transcription</keyword>
<organism evidence="12 13">
    <name type="scientific">Xiphophorus couchianus</name>
    <name type="common">Monterrey platyfish</name>
    <dbReference type="NCBI Taxonomy" id="32473"/>
    <lineage>
        <taxon>Eukaryota</taxon>
        <taxon>Metazoa</taxon>
        <taxon>Chordata</taxon>
        <taxon>Craniata</taxon>
        <taxon>Vertebrata</taxon>
        <taxon>Euteleostomi</taxon>
        <taxon>Actinopterygii</taxon>
        <taxon>Neopterygii</taxon>
        <taxon>Teleostei</taxon>
        <taxon>Neoteleostei</taxon>
        <taxon>Acanthomorphata</taxon>
        <taxon>Ovalentaria</taxon>
        <taxon>Atherinomorphae</taxon>
        <taxon>Cyprinodontiformes</taxon>
        <taxon>Poeciliidae</taxon>
        <taxon>Poeciliinae</taxon>
        <taxon>Xiphophorus</taxon>
    </lineage>
</organism>
<evidence type="ECO:0000256" key="3">
    <source>
        <dbReference type="ARBA" id="ARBA00022490"/>
    </source>
</evidence>
<evidence type="ECO:0000256" key="7">
    <source>
        <dbReference type="ARBA" id="ARBA00023163"/>
    </source>
</evidence>
<dbReference type="InterPro" id="IPR008967">
    <property type="entry name" value="p53-like_TF_DNA-bd_sf"/>
</dbReference>
<protein>
    <recommendedName>
        <fullName evidence="11">RHD domain-containing protein</fullName>
    </recommendedName>
</protein>
<dbReference type="GO" id="GO:0007399">
    <property type="term" value="P:nervous system development"/>
    <property type="evidence" value="ECO:0007669"/>
    <property type="project" value="UniProtKB-ARBA"/>
</dbReference>
<keyword evidence="4" id="KW-0597">Phosphoprotein</keyword>
<dbReference type="AlphaFoldDB" id="A0A3B5KRJ7"/>
<dbReference type="GO" id="GO:0000981">
    <property type="term" value="F:DNA-binding transcription factor activity, RNA polymerase II-specific"/>
    <property type="evidence" value="ECO:0007669"/>
    <property type="project" value="TreeGrafter"/>
</dbReference>
<evidence type="ECO:0000256" key="8">
    <source>
        <dbReference type="ARBA" id="ARBA00023242"/>
    </source>
</evidence>
<dbReference type="Gene3D" id="2.60.40.340">
    <property type="entry name" value="Rel homology domain (RHD), DNA-binding domain"/>
    <property type="match status" value="1"/>
</dbReference>
<accession>A0A3B5KRJ7</accession>
<dbReference type="PANTHER" id="PTHR12533">
    <property type="entry name" value="NFAT"/>
    <property type="match status" value="1"/>
</dbReference>
<dbReference type="Proteomes" id="UP000261380">
    <property type="component" value="Unplaced"/>
</dbReference>
<keyword evidence="6" id="KW-0238">DNA-binding</keyword>
<dbReference type="InterPro" id="IPR037059">
    <property type="entry name" value="RHD_DNA_bind_dom_sf"/>
</dbReference>
<reference evidence="12" key="1">
    <citation type="submission" date="2025-08" db="UniProtKB">
        <authorList>
            <consortium name="Ensembl"/>
        </authorList>
    </citation>
    <scope>IDENTIFICATION</scope>
</reference>
<dbReference type="InterPro" id="IPR013783">
    <property type="entry name" value="Ig-like_fold"/>
</dbReference>
<dbReference type="InterPro" id="IPR002909">
    <property type="entry name" value="IPT_dom"/>
</dbReference>
<keyword evidence="8" id="KW-0539">Nucleus</keyword>
<keyword evidence="5" id="KW-0805">Transcription regulation</keyword>
<dbReference type="Gene3D" id="2.60.40.10">
    <property type="entry name" value="Immunoglobulins"/>
    <property type="match status" value="1"/>
</dbReference>
<evidence type="ECO:0000256" key="4">
    <source>
        <dbReference type="ARBA" id="ARBA00022553"/>
    </source>
</evidence>
<reference evidence="12" key="2">
    <citation type="submission" date="2025-09" db="UniProtKB">
        <authorList>
            <consortium name="Ensembl"/>
        </authorList>
    </citation>
    <scope>IDENTIFICATION</scope>
</reference>
<dbReference type="Ensembl" id="ENSXCOT00000001120.1">
    <property type="protein sequence ID" value="ENSXCOP00000001107.1"/>
    <property type="gene ID" value="ENSXCOG00000000911.1"/>
</dbReference>
<feature type="chain" id="PRO_5017435897" description="RHD domain-containing protein" evidence="10">
    <location>
        <begin position="21"/>
        <end position="452"/>
    </location>
</feature>
<dbReference type="Pfam" id="PF00554">
    <property type="entry name" value="RHD_DNA_bind"/>
    <property type="match status" value="1"/>
</dbReference>
<dbReference type="GO" id="GO:0005737">
    <property type="term" value="C:cytoplasm"/>
    <property type="evidence" value="ECO:0007669"/>
    <property type="project" value="UniProtKB-SubCell"/>
</dbReference>
<dbReference type="PROSITE" id="PS50254">
    <property type="entry name" value="REL_2"/>
    <property type="match status" value="1"/>
</dbReference>
<feature type="domain" description="RHD" evidence="11">
    <location>
        <begin position="14"/>
        <end position="129"/>
    </location>
</feature>
<evidence type="ECO:0000256" key="10">
    <source>
        <dbReference type="SAM" id="SignalP"/>
    </source>
</evidence>
<evidence type="ECO:0000259" key="11">
    <source>
        <dbReference type="PROSITE" id="PS50254"/>
    </source>
</evidence>
<evidence type="ECO:0000256" key="1">
    <source>
        <dbReference type="ARBA" id="ARBA00004123"/>
    </source>
</evidence>
<dbReference type="InterPro" id="IPR011539">
    <property type="entry name" value="RHD_DNA_bind_dom"/>
</dbReference>
<dbReference type="PANTHER" id="PTHR12533:SF6">
    <property type="entry name" value="NUCLEAR FACTOR OF ACTIVATED T-CELLS, CYTOPLASMIC 3"/>
    <property type="match status" value="1"/>
</dbReference>
<evidence type="ECO:0000313" key="12">
    <source>
        <dbReference type="Ensembl" id="ENSXCOP00000001107.1"/>
    </source>
</evidence>
<dbReference type="SMART" id="SM00429">
    <property type="entry name" value="IPT"/>
    <property type="match status" value="1"/>
</dbReference>
<feature type="signal peptide" evidence="10">
    <location>
        <begin position="1"/>
        <end position="20"/>
    </location>
</feature>
<keyword evidence="10" id="KW-0732">Signal</keyword>
<feature type="region of interest" description="Disordered" evidence="9">
    <location>
        <begin position="341"/>
        <end position="370"/>
    </location>
</feature>
<evidence type="ECO:0000313" key="13">
    <source>
        <dbReference type="Proteomes" id="UP000261380"/>
    </source>
</evidence>
<dbReference type="InterPro" id="IPR032397">
    <property type="entry name" value="RHD_dimer"/>
</dbReference>